<dbReference type="EMBL" id="CP000593">
    <property type="protein sequence ID" value="ABO99183.1"/>
    <property type="molecule type" value="Genomic_DNA"/>
</dbReference>
<dbReference type="SUPFAM" id="SSF53448">
    <property type="entry name" value="Nucleotide-diphospho-sugar transferases"/>
    <property type="match status" value="1"/>
</dbReference>
<evidence type="ECO:0000313" key="2">
    <source>
        <dbReference type="EMBL" id="ABO99183.1"/>
    </source>
</evidence>
<gene>
    <name evidence="2" type="ORF">OSTLU_88889</name>
</gene>
<dbReference type="AlphaFoldDB" id="A4S663"/>
<dbReference type="eggNOG" id="ENOG502QU00">
    <property type="taxonomic scope" value="Eukaryota"/>
</dbReference>
<dbReference type="OrthoDB" id="2020092at2759"/>
<name>A4S663_OSTLU</name>
<dbReference type="STRING" id="436017.A4S663"/>
<dbReference type="OMA" id="QYGHRCG"/>
<evidence type="ECO:0000313" key="3">
    <source>
        <dbReference type="Proteomes" id="UP000001568"/>
    </source>
</evidence>
<evidence type="ECO:0000259" key="1">
    <source>
        <dbReference type="Pfam" id="PF25441"/>
    </source>
</evidence>
<keyword evidence="3" id="KW-1185">Reference proteome</keyword>
<dbReference type="Proteomes" id="UP000001568">
    <property type="component" value="Chromosome 13"/>
</dbReference>
<organism evidence="2 3">
    <name type="scientific">Ostreococcus lucimarinus (strain CCE9901)</name>
    <dbReference type="NCBI Taxonomy" id="436017"/>
    <lineage>
        <taxon>Eukaryota</taxon>
        <taxon>Viridiplantae</taxon>
        <taxon>Chlorophyta</taxon>
        <taxon>Mamiellophyceae</taxon>
        <taxon>Mamiellales</taxon>
        <taxon>Bathycoccaceae</taxon>
        <taxon>Ostreococcus</taxon>
    </lineage>
</organism>
<dbReference type="Pfam" id="PF25441">
    <property type="entry name" value="Hexapep_UGP3_C"/>
    <property type="match status" value="1"/>
</dbReference>
<dbReference type="InterPro" id="IPR057388">
    <property type="entry name" value="Hexapep_UGP3_C"/>
</dbReference>
<sequence length="739" mass="80781">LEIAGEGASSETETYEKRVALMDELEIVRAWVERGGAVVAMSETMSPRERYLVRACVACGQAHLFDFQDDDDAGEDALEGRIARLVAVLGKVETFYDMLGGVVGYQCTALELCLEYATGEPAMLHSGADCYGVDCYGVPGDVDFHVPPGVDLRASDGAFAATAARWGLEELPNMAEIYPLGGAGDRLGLVDAETGESLPAALLPYNGRPLIEGLVRDLTAREWLYYKLTGEHHKTPVAVMTSAAKGNHRRITALLKENNWFGRGEENYRLFEQPLVPVISMDGGRWVREGFSQMALKPGGHGAIWKLMHDDGVFDWLESRDRTGGIVRQITNPMAGTDTTLLSLSGVGIKGDKALGFASCERHVGASEGVNVLIEKKNALTDEFVYGVSNIEYTDLDRLGVSDKANGDGGTESAYPANTNVLYVGLKHIRDALVGSSRAAFPGMLINLTKPVLANGTKGGRLECSMQNIADALMRRSSHRLGPEDFDNLPTFVLYTLRRRITSSAKKKRAPESMNLAQTPDGSFLDLLRNASDLLKRCNVAHPPPDDQPLEEYLSDGPEFIYSALPSIGPLWDVVEQKIQGGEIKKGSEVRLEIAEIEWRDVSVQGSLFVESSSPFGTTSAESVCFDESACGRCRLNNVVVSNAGIDWSEASNVYWSNFITRRERCSIVVEGNGEFDAKDVALEGDVRYVVPTGKRLMLRPDGAGGVQETWSDISMPSWRWKYTFGDDDRVNVVMEELS</sequence>
<dbReference type="InterPro" id="IPR039741">
    <property type="entry name" value="UDP-sugar_pyrophosphorylase"/>
</dbReference>
<dbReference type="GeneID" id="5005067"/>
<dbReference type="Gene3D" id="3.90.550.10">
    <property type="entry name" value="Spore Coat Polysaccharide Biosynthesis Protein SpsA, Chain A"/>
    <property type="match status" value="1"/>
</dbReference>
<accession>A4S663</accession>
<dbReference type="PANTHER" id="PTHR11952">
    <property type="entry name" value="UDP- GLUCOSE PYROPHOSPHORYLASE"/>
    <property type="match status" value="1"/>
</dbReference>
<dbReference type="KEGG" id="olu:OSTLU_88889"/>
<protein>
    <recommendedName>
        <fullName evidence="1">UGP3-like C-terminal hexapeptide repeats domain-containing protein</fullName>
    </recommendedName>
</protein>
<feature type="domain" description="UGP3-like C-terminal hexapeptide repeats" evidence="1">
    <location>
        <begin position="579"/>
        <end position="735"/>
    </location>
</feature>
<feature type="non-terminal residue" evidence="2">
    <location>
        <position position="1"/>
    </location>
</feature>
<dbReference type="PANTHER" id="PTHR11952:SF14">
    <property type="entry name" value="UTP--GLUCOSE-1-PHOSPHATE URIDYLYLTRANSFERASE 3, CHLOROPLASTIC"/>
    <property type="match status" value="1"/>
</dbReference>
<dbReference type="GO" id="GO:0006048">
    <property type="term" value="P:UDP-N-acetylglucosamine biosynthetic process"/>
    <property type="evidence" value="ECO:0007669"/>
    <property type="project" value="TreeGrafter"/>
</dbReference>
<dbReference type="HOGENOM" id="CLU_016716_0_0_1"/>
<dbReference type="GO" id="GO:0003977">
    <property type="term" value="F:UDP-N-acetylglucosamine diphosphorylase activity"/>
    <property type="evidence" value="ECO:0007669"/>
    <property type="project" value="TreeGrafter"/>
</dbReference>
<proteinExistence type="predicted"/>
<dbReference type="InterPro" id="IPR029044">
    <property type="entry name" value="Nucleotide-diphossugar_trans"/>
</dbReference>
<dbReference type="RefSeq" id="XP_001420890.1">
    <property type="nucleotide sequence ID" value="XM_001420853.1"/>
</dbReference>
<reference evidence="2 3" key="1">
    <citation type="journal article" date="2007" name="Proc. Natl. Acad. Sci. U.S.A.">
        <title>The tiny eukaryote Ostreococcus provides genomic insights into the paradox of plankton speciation.</title>
        <authorList>
            <person name="Palenik B."/>
            <person name="Grimwood J."/>
            <person name="Aerts A."/>
            <person name="Rouze P."/>
            <person name="Salamov A."/>
            <person name="Putnam N."/>
            <person name="Dupont C."/>
            <person name="Jorgensen R."/>
            <person name="Derelle E."/>
            <person name="Rombauts S."/>
            <person name="Zhou K."/>
            <person name="Otillar R."/>
            <person name="Merchant S.S."/>
            <person name="Podell S."/>
            <person name="Gaasterland T."/>
            <person name="Napoli C."/>
            <person name="Gendler K."/>
            <person name="Manuell A."/>
            <person name="Tai V."/>
            <person name="Vallon O."/>
            <person name="Piganeau G."/>
            <person name="Jancek S."/>
            <person name="Heijde M."/>
            <person name="Jabbari K."/>
            <person name="Bowler C."/>
            <person name="Lohr M."/>
            <person name="Robbens S."/>
            <person name="Werner G."/>
            <person name="Dubchak I."/>
            <person name="Pazour G.J."/>
            <person name="Ren Q."/>
            <person name="Paulsen I."/>
            <person name="Delwiche C."/>
            <person name="Schmutz J."/>
            <person name="Rokhsar D."/>
            <person name="Van de Peer Y."/>
            <person name="Moreau H."/>
            <person name="Grigoriev I.V."/>
        </authorList>
    </citation>
    <scope>NUCLEOTIDE SEQUENCE [LARGE SCALE GENOMIC DNA]</scope>
    <source>
        <strain evidence="2 3">CCE9901</strain>
    </source>
</reference>